<dbReference type="InterPro" id="IPR013785">
    <property type="entry name" value="Aldolase_TIM"/>
</dbReference>
<feature type="binding site" evidence="8">
    <location>
        <position position="74"/>
    </location>
    <ligand>
        <name>substrate</name>
    </ligand>
</feature>
<gene>
    <name evidence="8" type="primary">queE</name>
    <name evidence="10" type="ORF">OHB29_18405</name>
</gene>
<evidence type="ECO:0000256" key="1">
    <source>
        <dbReference type="ARBA" id="ARBA00022485"/>
    </source>
</evidence>
<feature type="binding site" evidence="8">
    <location>
        <position position="29"/>
    </location>
    <ligand>
        <name>Mg(2+)</name>
        <dbReference type="ChEBI" id="CHEBI:18420"/>
    </ligand>
</feature>
<keyword evidence="6 8" id="KW-0411">Iron-sulfur</keyword>
<comment type="cofactor">
    <cofactor evidence="8">
        <name>[4Fe-4S] cluster</name>
        <dbReference type="ChEBI" id="CHEBI:49883"/>
    </cofactor>
    <text evidence="8">Binds 1 [4Fe-4S] cluster. The cluster is coordinated with 3 cysteines and an exchangeable S-adenosyl-L-methionine.</text>
</comment>
<feature type="binding site" evidence="8">
    <location>
        <position position="16"/>
    </location>
    <ligand>
        <name>substrate</name>
    </ligand>
</feature>
<name>A0ABZ1NSY4_STRVL</name>
<comment type="similarity">
    <text evidence="8">Belongs to the radical SAM superfamily. 7-carboxy-7-deazaguanine synthase family.</text>
</comment>
<comment type="cofactor">
    <cofactor evidence="8">
        <name>Mg(2+)</name>
        <dbReference type="ChEBI" id="CHEBI:18420"/>
    </cofactor>
</comment>
<dbReference type="PROSITE" id="PS51918">
    <property type="entry name" value="RADICAL_SAM"/>
    <property type="match status" value="1"/>
</dbReference>
<keyword evidence="7 8" id="KW-0456">Lyase</keyword>
<protein>
    <recommendedName>
        <fullName evidence="8">7-carboxy-7-deazaguanine synthase</fullName>
        <shortName evidence="8">CDG synthase</shortName>
        <ecNumber evidence="8">4.3.99.3</ecNumber>
    </recommendedName>
    <alternativeName>
        <fullName evidence="8">Queuosine biosynthesis protein QueE</fullName>
    </alternativeName>
</protein>
<comment type="catalytic activity">
    <reaction evidence="8">
        <text>6-carboxy-5,6,7,8-tetrahydropterin + H(+) = 7-carboxy-7-carbaguanine + NH4(+)</text>
        <dbReference type="Rhea" id="RHEA:27974"/>
        <dbReference type="ChEBI" id="CHEBI:15378"/>
        <dbReference type="ChEBI" id="CHEBI:28938"/>
        <dbReference type="ChEBI" id="CHEBI:61032"/>
        <dbReference type="ChEBI" id="CHEBI:61036"/>
        <dbReference type="EC" id="4.3.99.3"/>
    </reaction>
</comment>
<sequence length="222" mass="24675">MQGEGPSLGRRCAFARLGGCNLSCRWCDTPYTWDWTGRSDTGIAYDPKKELRAIPYTEVRDHLVGYDVPLVVVSGGEPLSQQTSLYPLVRDLRGSVHDVEIETNGTIAPDPRLAELVRFNVSPKLAHSGDPKNRRIVGNALAAFTEVPGTAFKFVCRTEADLDEVGALVEQYGLHSVWVMPEGRNQAALDRSFARLRDPVIARGWNLTTRLHITMWGDRRGV</sequence>
<dbReference type="EMBL" id="CP107906">
    <property type="protein sequence ID" value="WUG94866.1"/>
    <property type="molecule type" value="Genomic_DNA"/>
</dbReference>
<dbReference type="InterPro" id="IPR058240">
    <property type="entry name" value="rSAM_sf"/>
</dbReference>
<keyword evidence="11" id="KW-1185">Reference proteome</keyword>
<evidence type="ECO:0000256" key="6">
    <source>
        <dbReference type="ARBA" id="ARBA00023014"/>
    </source>
</evidence>
<evidence type="ECO:0000256" key="2">
    <source>
        <dbReference type="ARBA" id="ARBA00022691"/>
    </source>
</evidence>
<comment type="caution">
    <text evidence="8">Lacks conserved residue(s) required for the propagation of feature annotation.</text>
</comment>
<reference evidence="10 11" key="1">
    <citation type="submission" date="2022-10" db="EMBL/GenBank/DDBJ databases">
        <title>The complete genomes of actinobacterial strains from the NBC collection.</title>
        <authorList>
            <person name="Joergensen T.S."/>
            <person name="Alvarez Arevalo M."/>
            <person name="Sterndorff E.B."/>
            <person name="Faurdal D."/>
            <person name="Vuksanovic O."/>
            <person name="Mourched A.-S."/>
            <person name="Charusanti P."/>
            <person name="Shaw S."/>
            <person name="Blin K."/>
            <person name="Weber T."/>
        </authorList>
    </citation>
    <scope>NUCLEOTIDE SEQUENCE [LARGE SCALE GENOMIC DNA]</scope>
    <source>
        <strain evidence="10 11">NBC_00456</strain>
    </source>
</reference>
<proteinExistence type="inferred from homology"/>
<dbReference type="Proteomes" id="UP001341259">
    <property type="component" value="Chromosome"/>
</dbReference>
<feature type="binding site" evidence="8">
    <location>
        <begin position="26"/>
        <end position="28"/>
    </location>
    <ligand>
        <name>S-adenosyl-L-methionine</name>
        <dbReference type="ChEBI" id="CHEBI:59789"/>
    </ligand>
</feature>
<evidence type="ECO:0000256" key="4">
    <source>
        <dbReference type="ARBA" id="ARBA00022842"/>
    </source>
</evidence>
<dbReference type="RefSeq" id="WP_328339767.1">
    <property type="nucleotide sequence ID" value="NZ_CP107906.1"/>
</dbReference>
<dbReference type="SFLD" id="SFLDS00029">
    <property type="entry name" value="Radical_SAM"/>
    <property type="match status" value="1"/>
</dbReference>
<dbReference type="PANTHER" id="PTHR42836:SF1">
    <property type="entry name" value="7-CARBOXY-7-DEAZAGUANINE SYNTHASE"/>
    <property type="match status" value="1"/>
</dbReference>
<feature type="binding site" evidence="8">
    <location>
        <position position="20"/>
    </location>
    <ligand>
        <name>[4Fe-4S] cluster</name>
        <dbReference type="ChEBI" id="CHEBI:49883"/>
        <note>4Fe-4S-S-AdoMet</note>
    </ligand>
</feature>
<evidence type="ECO:0000256" key="3">
    <source>
        <dbReference type="ARBA" id="ARBA00022723"/>
    </source>
</evidence>
<keyword evidence="4 8" id="KW-0460">Magnesium</keyword>
<dbReference type="PIRSF" id="PIRSF000370">
    <property type="entry name" value="QueE"/>
    <property type="match status" value="1"/>
</dbReference>
<evidence type="ECO:0000256" key="5">
    <source>
        <dbReference type="ARBA" id="ARBA00023004"/>
    </source>
</evidence>
<accession>A0ABZ1NSY4</accession>
<dbReference type="CDD" id="cd01335">
    <property type="entry name" value="Radical_SAM"/>
    <property type="match status" value="1"/>
</dbReference>
<comment type="function">
    <text evidence="8">Catalyzes the complex heterocyclic radical-mediated conversion of 6-carboxy-5,6,7,8-tetrahydropterin (CPH4) to 7-carboxy-7-deazaguanine (CDG), a step common to the biosynthetic pathways of all 7-deazapurine-containing compounds.</text>
</comment>
<evidence type="ECO:0000313" key="10">
    <source>
        <dbReference type="EMBL" id="WUG94866.1"/>
    </source>
</evidence>
<keyword evidence="2 8" id="KW-0949">S-adenosyl-L-methionine</keyword>
<dbReference type="InterPro" id="IPR024924">
    <property type="entry name" value="7-CO-7-deazaguanine_synth-like"/>
</dbReference>
<organism evidence="10 11">
    <name type="scientific">Streptomyces violaceus</name>
    <name type="common">Streptomyces venezuelae</name>
    <dbReference type="NCBI Taxonomy" id="1936"/>
    <lineage>
        <taxon>Bacteria</taxon>
        <taxon>Bacillati</taxon>
        <taxon>Actinomycetota</taxon>
        <taxon>Actinomycetes</taxon>
        <taxon>Kitasatosporales</taxon>
        <taxon>Streptomycetaceae</taxon>
        <taxon>Streptomyces</taxon>
    </lineage>
</organism>
<evidence type="ECO:0000256" key="7">
    <source>
        <dbReference type="ARBA" id="ARBA00023239"/>
    </source>
</evidence>
<keyword evidence="1 8" id="KW-0004">4Fe-4S</keyword>
<keyword evidence="5 8" id="KW-0408">Iron</keyword>
<feature type="domain" description="Radical SAM core" evidence="9">
    <location>
        <begin position="7"/>
        <end position="218"/>
    </location>
</feature>
<dbReference type="SUPFAM" id="SSF102114">
    <property type="entry name" value="Radical SAM enzymes"/>
    <property type="match status" value="1"/>
</dbReference>
<comment type="pathway">
    <text evidence="8">Purine metabolism; 7-cyano-7-deazaguanine biosynthesis.</text>
</comment>
<feature type="binding site" evidence="8">
    <location>
        <position position="24"/>
    </location>
    <ligand>
        <name>[4Fe-4S] cluster</name>
        <dbReference type="ChEBI" id="CHEBI:49883"/>
        <note>4Fe-4S-S-AdoMet</note>
    </ligand>
</feature>
<feature type="binding site" evidence="8">
    <location>
        <position position="27"/>
    </location>
    <ligand>
        <name>[4Fe-4S] cluster</name>
        <dbReference type="ChEBI" id="CHEBI:49883"/>
        <note>4Fe-4S-S-AdoMet</note>
    </ligand>
</feature>
<dbReference type="PANTHER" id="PTHR42836">
    <property type="entry name" value="7-CARBOXY-7-DEAZAGUANINE SYNTHASE"/>
    <property type="match status" value="1"/>
</dbReference>
<comment type="subunit">
    <text evidence="8">Homodimer.</text>
</comment>
<comment type="cofactor">
    <cofactor evidence="8">
        <name>S-adenosyl-L-methionine</name>
        <dbReference type="ChEBI" id="CHEBI:59789"/>
    </cofactor>
    <text evidence="8">Binds 1 S-adenosyl-L-methionine per subunit.</text>
</comment>
<evidence type="ECO:0000256" key="8">
    <source>
        <dbReference type="HAMAP-Rule" id="MF_00917"/>
    </source>
</evidence>
<evidence type="ECO:0000313" key="11">
    <source>
        <dbReference type="Proteomes" id="UP001341259"/>
    </source>
</evidence>
<dbReference type="Gene3D" id="3.20.20.70">
    <property type="entry name" value="Aldolase class I"/>
    <property type="match status" value="1"/>
</dbReference>
<dbReference type="HAMAP" id="MF_00917">
    <property type="entry name" value="QueE"/>
    <property type="match status" value="1"/>
</dbReference>
<dbReference type="Pfam" id="PF13353">
    <property type="entry name" value="Fer4_12"/>
    <property type="match status" value="1"/>
</dbReference>
<dbReference type="EC" id="4.3.99.3" evidence="8"/>
<keyword evidence="3 8" id="KW-0479">Metal-binding</keyword>
<feature type="binding site" evidence="8">
    <location>
        <begin position="122"/>
        <end position="124"/>
    </location>
    <ligand>
        <name>S-adenosyl-L-methionine</name>
        <dbReference type="ChEBI" id="CHEBI:59789"/>
    </ligand>
</feature>
<feature type="binding site" evidence="8">
    <location>
        <position position="76"/>
    </location>
    <ligand>
        <name>S-adenosyl-L-methionine</name>
        <dbReference type="ChEBI" id="CHEBI:59789"/>
    </ligand>
</feature>
<keyword evidence="8" id="KW-0671">Queuosine biosynthesis</keyword>
<evidence type="ECO:0000259" key="9">
    <source>
        <dbReference type="PROSITE" id="PS51918"/>
    </source>
</evidence>
<dbReference type="InterPro" id="IPR007197">
    <property type="entry name" value="rSAM"/>
</dbReference>